<comment type="subcellular location">
    <subcellularLocation>
        <location evidence="2">Cell membrane</location>
        <topology evidence="2">Multi-pass membrane protein</topology>
    </subcellularLocation>
</comment>
<evidence type="ECO:0000313" key="14">
    <source>
        <dbReference type="EMBL" id="BAQ23385.1"/>
    </source>
</evidence>
<dbReference type="GO" id="GO:0006811">
    <property type="term" value="P:monoatomic ion transport"/>
    <property type="evidence" value="ECO:0007669"/>
    <property type="project" value="UniProtKB-KW"/>
</dbReference>
<dbReference type="KEGG" id="strg:SRT_01240"/>
<dbReference type="NCBIfam" id="TIGR00797">
    <property type="entry name" value="matE"/>
    <property type="match status" value="1"/>
</dbReference>
<evidence type="ECO:0000256" key="3">
    <source>
        <dbReference type="ARBA" id="ARBA00010199"/>
    </source>
</evidence>
<feature type="transmembrane region" description="Helical" evidence="13">
    <location>
        <begin position="95"/>
        <end position="113"/>
    </location>
</feature>
<keyword evidence="8 13" id="KW-0812">Transmembrane</keyword>
<accession>A0A1L7LGQ5</accession>
<dbReference type="GO" id="GO:0005886">
    <property type="term" value="C:plasma membrane"/>
    <property type="evidence" value="ECO:0007669"/>
    <property type="project" value="UniProtKB-SubCell"/>
</dbReference>
<evidence type="ECO:0000256" key="10">
    <source>
        <dbReference type="ARBA" id="ARBA00023065"/>
    </source>
</evidence>
<dbReference type="Proteomes" id="UP000217758">
    <property type="component" value="Chromosome"/>
</dbReference>
<dbReference type="InterPro" id="IPR050222">
    <property type="entry name" value="MATE_MdtK"/>
</dbReference>
<proteinExistence type="inferred from homology"/>
<evidence type="ECO:0000256" key="8">
    <source>
        <dbReference type="ARBA" id="ARBA00022692"/>
    </source>
</evidence>
<dbReference type="EMBL" id="AP014612">
    <property type="protein sequence ID" value="BAQ23385.1"/>
    <property type="molecule type" value="Genomic_DNA"/>
</dbReference>
<feature type="transmembrane region" description="Helical" evidence="13">
    <location>
        <begin position="50"/>
        <end position="75"/>
    </location>
</feature>
<feature type="transmembrane region" description="Helical" evidence="13">
    <location>
        <begin position="353"/>
        <end position="375"/>
    </location>
</feature>
<evidence type="ECO:0000256" key="7">
    <source>
        <dbReference type="ARBA" id="ARBA00022475"/>
    </source>
</evidence>
<keyword evidence="11 13" id="KW-0472">Membrane</keyword>
<evidence type="ECO:0000256" key="2">
    <source>
        <dbReference type="ARBA" id="ARBA00004651"/>
    </source>
</evidence>
<evidence type="ECO:0000256" key="5">
    <source>
        <dbReference type="ARBA" id="ARBA00022448"/>
    </source>
</evidence>
<dbReference type="GO" id="GO:0042910">
    <property type="term" value="F:xenobiotic transmembrane transporter activity"/>
    <property type="evidence" value="ECO:0007669"/>
    <property type="project" value="InterPro"/>
</dbReference>
<gene>
    <name evidence="14" type="primary">dinF</name>
    <name evidence="14" type="ORF">SRT_01240</name>
</gene>
<dbReference type="Pfam" id="PF01554">
    <property type="entry name" value="MatE"/>
    <property type="match status" value="2"/>
</dbReference>
<dbReference type="InterPro" id="IPR002528">
    <property type="entry name" value="MATE_fam"/>
</dbReference>
<dbReference type="GO" id="GO:0015297">
    <property type="term" value="F:antiporter activity"/>
    <property type="evidence" value="ECO:0007669"/>
    <property type="project" value="UniProtKB-KW"/>
</dbReference>
<evidence type="ECO:0000256" key="12">
    <source>
        <dbReference type="ARBA" id="ARBA00031636"/>
    </source>
</evidence>
<evidence type="ECO:0000313" key="15">
    <source>
        <dbReference type="Proteomes" id="UP000217758"/>
    </source>
</evidence>
<keyword evidence="5" id="KW-0813">Transport</keyword>
<keyword evidence="9 13" id="KW-1133">Transmembrane helix</keyword>
<organism evidence="14 15">
    <name type="scientific">Streptococcus troglodytae</name>
    <dbReference type="NCBI Taxonomy" id="1111760"/>
    <lineage>
        <taxon>Bacteria</taxon>
        <taxon>Bacillati</taxon>
        <taxon>Bacillota</taxon>
        <taxon>Bacilli</taxon>
        <taxon>Lactobacillales</taxon>
        <taxon>Streptococcaceae</taxon>
        <taxon>Streptococcus</taxon>
    </lineage>
</organism>
<evidence type="ECO:0000256" key="6">
    <source>
        <dbReference type="ARBA" id="ARBA00022449"/>
    </source>
</evidence>
<keyword evidence="6" id="KW-0050">Antiport</keyword>
<feature type="transmembrane region" description="Helical" evidence="13">
    <location>
        <begin position="12"/>
        <end position="30"/>
    </location>
</feature>
<dbReference type="PIRSF" id="PIRSF006603">
    <property type="entry name" value="DinF"/>
    <property type="match status" value="1"/>
</dbReference>
<feature type="transmembrane region" description="Helical" evidence="13">
    <location>
        <begin position="191"/>
        <end position="211"/>
    </location>
</feature>
<evidence type="ECO:0000256" key="9">
    <source>
        <dbReference type="ARBA" id="ARBA00022989"/>
    </source>
</evidence>
<dbReference type="PANTHER" id="PTHR43298">
    <property type="entry name" value="MULTIDRUG RESISTANCE PROTEIN NORM-RELATED"/>
    <property type="match status" value="1"/>
</dbReference>
<keyword evidence="10" id="KW-0406">Ion transport</keyword>
<keyword evidence="15" id="KW-1185">Reference proteome</keyword>
<dbReference type="AlphaFoldDB" id="A0A1L7LGQ5"/>
<evidence type="ECO:0000256" key="4">
    <source>
        <dbReference type="ARBA" id="ARBA00020268"/>
    </source>
</evidence>
<feature type="transmembrane region" description="Helical" evidence="13">
    <location>
        <begin position="316"/>
        <end position="341"/>
    </location>
</feature>
<evidence type="ECO:0000256" key="1">
    <source>
        <dbReference type="ARBA" id="ARBA00003408"/>
    </source>
</evidence>
<dbReference type="InterPro" id="IPR048279">
    <property type="entry name" value="MdtK-like"/>
</dbReference>
<comment type="function">
    <text evidence="1">Multidrug efflux pump.</text>
</comment>
<evidence type="ECO:0000256" key="13">
    <source>
        <dbReference type="SAM" id="Phobius"/>
    </source>
</evidence>
<feature type="transmembrane region" description="Helical" evidence="13">
    <location>
        <begin position="382"/>
        <end position="401"/>
    </location>
</feature>
<dbReference type="PANTHER" id="PTHR43298:SF2">
    <property type="entry name" value="FMN_FAD EXPORTER YEEO-RELATED"/>
    <property type="match status" value="1"/>
</dbReference>
<dbReference type="CDD" id="cd13138">
    <property type="entry name" value="MATE_yoeA_like"/>
    <property type="match status" value="1"/>
</dbReference>
<name>A0A1L7LGQ5_9STRE</name>
<sequence>MTDLTKGSELKTIFYFSIPILLGNLCEQLYNVTDTAIVGNLVGTKGLAAVGASTQIVTLTVALSTGVSIGASVLISQLYGAKHFQKMKSVLDTNLMFTSILAFVLTFFGIYYASPFLKQLNVPQPLLPEANGYLKIILLGLVPLFAYNTLANGLRGIGDSKTPTFILISSICLNAFLDIIFIAVFHQGSAGAAMATVFAQLFSFLVCLIYMKKKYPQLSPDLFHLKWQLKTLQKSLAIGLPAMMQQVFISFGFLVIQFLVNSFGTSAIAAYTAASKVDSFAEMPAVNLGQALMNFTAQNEGAGKEKRITKGGNHTLLFSISLSVSISVIIYIFAPILISIFNRDATVVQIGQQYLHIVSVFYPIFGAMQVLNGILLGYGKSLLPLMASITTFCILQVPLAVLLSHTSLGFNGIWMAAPFGWTAGFLMRLIYFRYLLKRKSKIKHNRSINKPTKKARRLFTFIHAQLYQT</sequence>
<feature type="transmembrane region" description="Helical" evidence="13">
    <location>
        <begin position="413"/>
        <end position="436"/>
    </location>
</feature>
<keyword evidence="7" id="KW-1003">Cell membrane</keyword>
<protein>
    <recommendedName>
        <fullName evidence="4">Probable multidrug resistance protein NorM</fullName>
    </recommendedName>
    <alternativeName>
        <fullName evidence="12">Multidrug-efflux transporter</fullName>
    </alternativeName>
</protein>
<feature type="transmembrane region" description="Helical" evidence="13">
    <location>
        <begin position="165"/>
        <end position="185"/>
    </location>
</feature>
<dbReference type="RefSeq" id="WP_128832701.1">
    <property type="nucleotide sequence ID" value="NZ_AP014612.1"/>
</dbReference>
<reference evidence="14 15" key="1">
    <citation type="journal article" date="2016" name="Microbiol. Immunol.">
        <title>Complete genome sequence of Streptococcus troglodytae TKU31 isolated from the oral cavity of a chimpanzee (Pan troglodytes).</title>
        <authorList>
            <person name="Okamoto M."/>
            <person name="Naito M."/>
            <person name="Miyanohara M."/>
            <person name="Imai S."/>
            <person name="Nomura Y."/>
            <person name="Saito W."/>
            <person name="Momoi Y."/>
            <person name="Takada K."/>
            <person name="Miyabe-Nishiwaki T."/>
            <person name="Tomonaga M."/>
            <person name="Hanada N."/>
        </authorList>
    </citation>
    <scope>NUCLEOTIDE SEQUENCE [LARGE SCALE GENOMIC DNA]</scope>
    <source>
        <strain evidence="15">TKU 31</strain>
    </source>
</reference>
<comment type="similarity">
    <text evidence="3">Belongs to the multi antimicrobial extrusion (MATE) (TC 2.A.66.1) family.</text>
</comment>
<feature type="transmembrane region" description="Helical" evidence="13">
    <location>
        <begin position="133"/>
        <end position="153"/>
    </location>
</feature>
<evidence type="ECO:0000256" key="11">
    <source>
        <dbReference type="ARBA" id="ARBA00023136"/>
    </source>
</evidence>